<dbReference type="PANTHER" id="PTHR30163">
    <property type="entry name" value="MEMBRANE-BOUND LYTIC MUREIN TRANSGLYCOSYLASE B"/>
    <property type="match status" value="1"/>
</dbReference>
<dbReference type="Gene3D" id="1.10.8.350">
    <property type="entry name" value="Bacterial muramidase"/>
    <property type="match status" value="1"/>
</dbReference>
<evidence type="ECO:0008006" key="6">
    <source>
        <dbReference type="Google" id="ProtNLM"/>
    </source>
</evidence>
<protein>
    <recommendedName>
        <fullName evidence="6">Lytic murein transglycosylase</fullName>
    </recommendedName>
</protein>
<feature type="chain" id="PRO_5045906085" description="Lytic murein transglycosylase" evidence="1">
    <location>
        <begin position="32"/>
        <end position="412"/>
    </location>
</feature>
<keyword evidence="1" id="KW-0732">Signal</keyword>
<dbReference type="InterPro" id="IPR043426">
    <property type="entry name" value="MltB-like"/>
</dbReference>
<gene>
    <name evidence="4" type="ORF">GCM10007420_02020</name>
</gene>
<dbReference type="PANTHER" id="PTHR30163:SF8">
    <property type="entry name" value="LYTIC MUREIN TRANSGLYCOSYLASE"/>
    <property type="match status" value="1"/>
</dbReference>
<dbReference type="InterPro" id="IPR023346">
    <property type="entry name" value="Lysozyme-like_dom_sf"/>
</dbReference>
<evidence type="ECO:0000313" key="4">
    <source>
        <dbReference type="EMBL" id="GGG90491.1"/>
    </source>
</evidence>
<dbReference type="InterPro" id="IPR002477">
    <property type="entry name" value="Peptidoglycan-bd-like"/>
</dbReference>
<feature type="domain" description="Peptidoglycan binding-like" evidence="2">
    <location>
        <begin position="351"/>
        <end position="404"/>
    </location>
</feature>
<dbReference type="Gene3D" id="1.10.101.10">
    <property type="entry name" value="PGBD-like superfamily/PGBD"/>
    <property type="match status" value="1"/>
</dbReference>
<dbReference type="Pfam" id="PF01471">
    <property type="entry name" value="PG_binding_1"/>
    <property type="match status" value="1"/>
</dbReference>
<dbReference type="SUPFAM" id="SSF47090">
    <property type="entry name" value="PGBD-like"/>
    <property type="match status" value="1"/>
</dbReference>
<comment type="caution">
    <text evidence="4">The sequence shown here is derived from an EMBL/GenBank/DDBJ whole genome shotgun (WGS) entry which is preliminary data.</text>
</comment>
<evidence type="ECO:0000259" key="2">
    <source>
        <dbReference type="Pfam" id="PF01471"/>
    </source>
</evidence>
<dbReference type="RefSeq" id="WP_188450688.1">
    <property type="nucleotide sequence ID" value="NZ_BMFS01000001.1"/>
</dbReference>
<name>A0ABQ1XG97_9PROT</name>
<evidence type="ECO:0000256" key="1">
    <source>
        <dbReference type="SAM" id="SignalP"/>
    </source>
</evidence>
<dbReference type="InterPro" id="IPR031304">
    <property type="entry name" value="SLT_2"/>
</dbReference>
<dbReference type="CDD" id="cd13399">
    <property type="entry name" value="Slt35-like"/>
    <property type="match status" value="1"/>
</dbReference>
<sequence>MLTIHRFSRRAASLTGAWLAGFVLAVSPAAAQDIPFSAWRDGFASDLRSEGVDPAIVSSMLDGLEPDPTVIERDQTQPEFVRPIWQYLEGAVSPARVANGERAAARISGTLVAVEERFEVDRHILTGIWGLESAYGEIQGNFDVVRSLATLAWEGRRRGFAEAQLRAVAQMISRGYATRDDLLGSWAGAMGQTQFIPATYMERAVDFDGDGRRDIWRNEGDALGSAANLLARAGWEYRQPVFTEVRLPQGFDFAGWNESQRRTVAEWAALEIDPASGEWSADDLYRSARLVIPAGANAPAFLVYRNFEALLRYNNSTAYALGVAYLARAFEHGDAGMATGWPVDNPPITRSQSRELQEALARLGHDPGGLDGVVGPNTRRAIRAFQSANGMEPDGYAGLALYNAVMAADRAR</sequence>
<keyword evidence="5" id="KW-1185">Reference proteome</keyword>
<dbReference type="InterPro" id="IPR011970">
    <property type="entry name" value="MltB_2"/>
</dbReference>
<dbReference type="Gene3D" id="1.10.530.10">
    <property type="match status" value="1"/>
</dbReference>
<dbReference type="Proteomes" id="UP000648722">
    <property type="component" value="Unassembled WGS sequence"/>
</dbReference>
<dbReference type="SUPFAM" id="SSF53955">
    <property type="entry name" value="Lysozyme-like"/>
    <property type="match status" value="1"/>
</dbReference>
<dbReference type="InterPro" id="IPR036365">
    <property type="entry name" value="PGBD-like_sf"/>
</dbReference>
<organism evidence="4 5">
    <name type="scientific">Glycocaulis albus</name>
    <dbReference type="NCBI Taxonomy" id="1382801"/>
    <lineage>
        <taxon>Bacteria</taxon>
        <taxon>Pseudomonadati</taxon>
        <taxon>Pseudomonadota</taxon>
        <taxon>Alphaproteobacteria</taxon>
        <taxon>Maricaulales</taxon>
        <taxon>Maricaulaceae</taxon>
        <taxon>Glycocaulis</taxon>
    </lineage>
</organism>
<evidence type="ECO:0000313" key="5">
    <source>
        <dbReference type="Proteomes" id="UP000648722"/>
    </source>
</evidence>
<dbReference type="NCBIfam" id="TIGR02283">
    <property type="entry name" value="MltB_2"/>
    <property type="match status" value="1"/>
</dbReference>
<reference evidence="5" key="1">
    <citation type="journal article" date="2019" name="Int. J. Syst. Evol. Microbiol.">
        <title>The Global Catalogue of Microorganisms (GCM) 10K type strain sequencing project: providing services to taxonomists for standard genome sequencing and annotation.</title>
        <authorList>
            <consortium name="The Broad Institute Genomics Platform"/>
            <consortium name="The Broad Institute Genome Sequencing Center for Infectious Disease"/>
            <person name="Wu L."/>
            <person name="Ma J."/>
        </authorList>
    </citation>
    <scope>NUCLEOTIDE SEQUENCE [LARGE SCALE GENOMIC DNA]</scope>
    <source>
        <strain evidence="5">CGMCC 1.12766</strain>
    </source>
</reference>
<dbReference type="EMBL" id="BMFS01000001">
    <property type="protein sequence ID" value="GGG90491.1"/>
    <property type="molecule type" value="Genomic_DNA"/>
</dbReference>
<evidence type="ECO:0000259" key="3">
    <source>
        <dbReference type="Pfam" id="PF13406"/>
    </source>
</evidence>
<feature type="domain" description="Transglycosylase SLT" evidence="3">
    <location>
        <begin position="36"/>
        <end position="328"/>
    </location>
</feature>
<accession>A0ABQ1XG97</accession>
<dbReference type="Pfam" id="PF13406">
    <property type="entry name" value="SLT_2"/>
    <property type="match status" value="1"/>
</dbReference>
<dbReference type="InterPro" id="IPR036366">
    <property type="entry name" value="PGBDSf"/>
</dbReference>
<proteinExistence type="predicted"/>
<feature type="signal peptide" evidence="1">
    <location>
        <begin position="1"/>
        <end position="31"/>
    </location>
</feature>